<protein>
    <recommendedName>
        <fullName evidence="2">Nephrocystin 3-like N-terminal domain-containing protein</fullName>
    </recommendedName>
</protein>
<accession>A0A9P5WXY1</accession>
<keyword evidence="4" id="KW-1185">Reference proteome</keyword>
<dbReference type="AlphaFoldDB" id="A0A9P5WXY1"/>
<evidence type="ECO:0000256" key="1">
    <source>
        <dbReference type="ARBA" id="ARBA00022737"/>
    </source>
</evidence>
<dbReference type="EMBL" id="MU152572">
    <property type="protein sequence ID" value="KAF9440385.1"/>
    <property type="molecule type" value="Genomic_DNA"/>
</dbReference>
<dbReference type="OrthoDB" id="2928561at2759"/>
<evidence type="ECO:0000259" key="2">
    <source>
        <dbReference type="Pfam" id="PF24883"/>
    </source>
</evidence>
<organism evidence="3 4">
    <name type="scientific">Macrolepiota fuliginosa MF-IS2</name>
    <dbReference type="NCBI Taxonomy" id="1400762"/>
    <lineage>
        <taxon>Eukaryota</taxon>
        <taxon>Fungi</taxon>
        <taxon>Dikarya</taxon>
        <taxon>Basidiomycota</taxon>
        <taxon>Agaricomycotina</taxon>
        <taxon>Agaricomycetes</taxon>
        <taxon>Agaricomycetidae</taxon>
        <taxon>Agaricales</taxon>
        <taxon>Agaricineae</taxon>
        <taxon>Agaricaceae</taxon>
        <taxon>Macrolepiota</taxon>
    </lineage>
</organism>
<gene>
    <name evidence="3" type="ORF">P691DRAFT_687850</name>
</gene>
<reference evidence="3" key="1">
    <citation type="submission" date="2020-11" db="EMBL/GenBank/DDBJ databases">
        <authorList>
            <consortium name="DOE Joint Genome Institute"/>
            <person name="Ahrendt S."/>
            <person name="Riley R."/>
            <person name="Andreopoulos W."/>
            <person name="Labutti K."/>
            <person name="Pangilinan J."/>
            <person name="Ruiz-Duenas F.J."/>
            <person name="Barrasa J.M."/>
            <person name="Sanchez-Garcia M."/>
            <person name="Camarero S."/>
            <person name="Miyauchi S."/>
            <person name="Serrano A."/>
            <person name="Linde D."/>
            <person name="Babiker R."/>
            <person name="Drula E."/>
            <person name="Ayuso-Fernandez I."/>
            <person name="Pacheco R."/>
            <person name="Padilla G."/>
            <person name="Ferreira P."/>
            <person name="Barriuso J."/>
            <person name="Kellner H."/>
            <person name="Castanera R."/>
            <person name="Alfaro M."/>
            <person name="Ramirez L."/>
            <person name="Pisabarro A.G."/>
            <person name="Kuo A."/>
            <person name="Tritt A."/>
            <person name="Lipzen A."/>
            <person name="He G."/>
            <person name="Yan M."/>
            <person name="Ng V."/>
            <person name="Cullen D."/>
            <person name="Martin F."/>
            <person name="Rosso M.-N."/>
            <person name="Henrissat B."/>
            <person name="Hibbett D."/>
            <person name="Martinez A.T."/>
            <person name="Grigoriev I.V."/>
        </authorList>
    </citation>
    <scope>NUCLEOTIDE SEQUENCE</scope>
    <source>
        <strain evidence="3">MF-IS2</strain>
    </source>
</reference>
<dbReference type="Proteomes" id="UP000807342">
    <property type="component" value="Unassembled WGS sequence"/>
</dbReference>
<sequence length="81" mass="9075">GIGKTAIAQTVAEEFRASDRLGASLFFSVKNLRDNPNEVIPTLVYQLALTYPKSKSLVIKRLSAGRTILERFYRCNSRNSL</sequence>
<name>A0A9P5WXY1_9AGAR</name>
<evidence type="ECO:0000313" key="4">
    <source>
        <dbReference type="Proteomes" id="UP000807342"/>
    </source>
</evidence>
<comment type="caution">
    <text evidence="3">The sequence shown here is derived from an EMBL/GenBank/DDBJ whole genome shotgun (WGS) entry which is preliminary data.</text>
</comment>
<proteinExistence type="predicted"/>
<feature type="domain" description="Nephrocystin 3-like N-terminal" evidence="2">
    <location>
        <begin position="1"/>
        <end position="66"/>
    </location>
</feature>
<keyword evidence="1" id="KW-0677">Repeat</keyword>
<evidence type="ECO:0000313" key="3">
    <source>
        <dbReference type="EMBL" id="KAF9440385.1"/>
    </source>
</evidence>
<dbReference type="InterPro" id="IPR056884">
    <property type="entry name" value="NPHP3-like_N"/>
</dbReference>
<dbReference type="Pfam" id="PF24883">
    <property type="entry name" value="NPHP3_N"/>
    <property type="match status" value="1"/>
</dbReference>
<feature type="non-terminal residue" evidence="3">
    <location>
        <position position="1"/>
    </location>
</feature>